<dbReference type="EMBL" id="BAAAQY010000007">
    <property type="protein sequence ID" value="GAA2239548.1"/>
    <property type="molecule type" value="Genomic_DNA"/>
</dbReference>
<proteinExistence type="predicted"/>
<dbReference type="SUPFAM" id="SSF46689">
    <property type="entry name" value="Homeodomain-like"/>
    <property type="match status" value="1"/>
</dbReference>
<dbReference type="InterPro" id="IPR018060">
    <property type="entry name" value="HTH_AraC"/>
</dbReference>
<dbReference type="SMART" id="SM00342">
    <property type="entry name" value="HTH_ARAC"/>
    <property type="match status" value="1"/>
</dbReference>
<keyword evidence="1" id="KW-0805">Transcription regulation</keyword>
<organism evidence="5 6">
    <name type="scientific">Herbiconiux moechotypicola</name>
    <dbReference type="NCBI Taxonomy" id="637393"/>
    <lineage>
        <taxon>Bacteria</taxon>
        <taxon>Bacillati</taxon>
        <taxon>Actinomycetota</taxon>
        <taxon>Actinomycetes</taxon>
        <taxon>Micrococcales</taxon>
        <taxon>Microbacteriaceae</taxon>
        <taxon>Herbiconiux</taxon>
    </lineage>
</organism>
<reference evidence="6" key="1">
    <citation type="journal article" date="2019" name="Int. J. Syst. Evol. Microbiol.">
        <title>The Global Catalogue of Microorganisms (GCM) 10K type strain sequencing project: providing services to taxonomists for standard genome sequencing and annotation.</title>
        <authorList>
            <consortium name="The Broad Institute Genomics Platform"/>
            <consortium name="The Broad Institute Genome Sequencing Center for Infectious Disease"/>
            <person name="Wu L."/>
            <person name="Ma J."/>
        </authorList>
    </citation>
    <scope>NUCLEOTIDE SEQUENCE [LARGE SCALE GENOMIC DNA]</scope>
    <source>
        <strain evidence="6">JCM 16117</strain>
    </source>
</reference>
<feature type="domain" description="HTH araC/xylS-type" evidence="4">
    <location>
        <begin position="193"/>
        <end position="294"/>
    </location>
</feature>
<dbReference type="Proteomes" id="UP001500929">
    <property type="component" value="Unassembled WGS sequence"/>
</dbReference>
<evidence type="ECO:0000259" key="4">
    <source>
        <dbReference type="PROSITE" id="PS01124"/>
    </source>
</evidence>
<dbReference type="PROSITE" id="PS01124">
    <property type="entry name" value="HTH_ARAC_FAMILY_2"/>
    <property type="match status" value="1"/>
</dbReference>
<evidence type="ECO:0000256" key="2">
    <source>
        <dbReference type="ARBA" id="ARBA00023125"/>
    </source>
</evidence>
<gene>
    <name evidence="5" type="ORF">GCM10009851_26100</name>
</gene>
<comment type="caution">
    <text evidence="5">The sequence shown here is derived from an EMBL/GenBank/DDBJ whole genome shotgun (WGS) entry which is preliminary data.</text>
</comment>
<dbReference type="PANTHER" id="PTHR46796:SF6">
    <property type="entry name" value="ARAC SUBFAMILY"/>
    <property type="match status" value="1"/>
</dbReference>
<sequence length="296" mass="31947">MELAGTLTAGAVSAGRAISPSLGTEVHRSGTRRIGETELSMLEIPAGGTPLRKICRSSPSTAEIVLPLESTLVVRNEQREDCAVRPDEALFLVDARRYAVFSAQKALAFAVAVPMLAVEEYLGAGSRTTTVRNSAVLGPVKRFLAGVMDGGDDHLERIQTYFLEKLMWEMVASLLLESRGAGDLATPAPGMLDRAMAQIAAYRTDQSLTPTVLAQSLNVSMRQLQRLFSGIGSTPSREIRRQRADLAVSMLKNPAFRVLNITQIAQHSGFADAADLRRAFESLGYCTPSRLRAQGA</sequence>
<dbReference type="Gene3D" id="1.10.10.60">
    <property type="entry name" value="Homeodomain-like"/>
    <property type="match status" value="1"/>
</dbReference>
<dbReference type="InterPro" id="IPR009057">
    <property type="entry name" value="Homeodomain-like_sf"/>
</dbReference>
<protein>
    <recommendedName>
        <fullName evidence="4">HTH araC/xylS-type domain-containing protein</fullName>
    </recommendedName>
</protein>
<keyword evidence="6" id="KW-1185">Reference proteome</keyword>
<dbReference type="InterPro" id="IPR050204">
    <property type="entry name" value="AraC_XylS_family_regulators"/>
</dbReference>
<evidence type="ECO:0000256" key="1">
    <source>
        <dbReference type="ARBA" id="ARBA00023015"/>
    </source>
</evidence>
<keyword evidence="2" id="KW-0238">DNA-binding</keyword>
<name>A0ABP5QQ91_9MICO</name>
<dbReference type="PANTHER" id="PTHR46796">
    <property type="entry name" value="HTH-TYPE TRANSCRIPTIONAL ACTIVATOR RHAS-RELATED"/>
    <property type="match status" value="1"/>
</dbReference>
<keyword evidence="3" id="KW-0804">Transcription</keyword>
<accession>A0ABP5QQ91</accession>
<dbReference type="RefSeq" id="WP_259480979.1">
    <property type="nucleotide sequence ID" value="NZ_BAAAQY010000007.1"/>
</dbReference>
<dbReference type="Pfam" id="PF12833">
    <property type="entry name" value="HTH_18"/>
    <property type="match status" value="1"/>
</dbReference>
<evidence type="ECO:0000313" key="6">
    <source>
        <dbReference type="Proteomes" id="UP001500929"/>
    </source>
</evidence>
<evidence type="ECO:0000256" key="3">
    <source>
        <dbReference type="ARBA" id="ARBA00023163"/>
    </source>
</evidence>
<evidence type="ECO:0000313" key="5">
    <source>
        <dbReference type="EMBL" id="GAA2239548.1"/>
    </source>
</evidence>